<feature type="region of interest" description="Disordered" evidence="6">
    <location>
        <begin position="367"/>
        <end position="447"/>
    </location>
</feature>
<evidence type="ECO:0008006" key="10">
    <source>
        <dbReference type="Google" id="ProtNLM"/>
    </source>
</evidence>
<keyword evidence="5" id="KW-0539">Nucleus</keyword>
<evidence type="ECO:0000313" key="9">
    <source>
        <dbReference type="Proteomes" id="UP001586593"/>
    </source>
</evidence>
<dbReference type="PANTHER" id="PTHR31845">
    <property type="entry name" value="FINGER DOMAIN PROTEIN, PUTATIVE-RELATED"/>
    <property type="match status" value="1"/>
</dbReference>
<protein>
    <recommendedName>
        <fullName evidence="10">Transcription factor domain-containing protein</fullName>
    </recommendedName>
</protein>
<keyword evidence="2" id="KW-0805">Transcription regulation</keyword>
<evidence type="ECO:0000256" key="5">
    <source>
        <dbReference type="ARBA" id="ARBA00023242"/>
    </source>
</evidence>
<evidence type="ECO:0000256" key="7">
    <source>
        <dbReference type="SAM" id="SignalP"/>
    </source>
</evidence>
<keyword evidence="9" id="KW-1185">Reference proteome</keyword>
<proteinExistence type="predicted"/>
<evidence type="ECO:0000256" key="3">
    <source>
        <dbReference type="ARBA" id="ARBA00023125"/>
    </source>
</evidence>
<accession>A0ABR3VTD6</accession>
<evidence type="ECO:0000256" key="4">
    <source>
        <dbReference type="ARBA" id="ARBA00023163"/>
    </source>
</evidence>
<evidence type="ECO:0000256" key="1">
    <source>
        <dbReference type="ARBA" id="ARBA00004123"/>
    </source>
</evidence>
<evidence type="ECO:0000256" key="2">
    <source>
        <dbReference type="ARBA" id="ARBA00023015"/>
    </source>
</evidence>
<organism evidence="8 9">
    <name type="scientific">Phialemonium thermophilum</name>
    <dbReference type="NCBI Taxonomy" id="223376"/>
    <lineage>
        <taxon>Eukaryota</taxon>
        <taxon>Fungi</taxon>
        <taxon>Dikarya</taxon>
        <taxon>Ascomycota</taxon>
        <taxon>Pezizomycotina</taxon>
        <taxon>Sordariomycetes</taxon>
        <taxon>Sordariomycetidae</taxon>
        <taxon>Cephalothecales</taxon>
        <taxon>Cephalothecaceae</taxon>
        <taxon>Phialemonium</taxon>
    </lineage>
</organism>
<gene>
    <name evidence="8" type="ORF">VTK73DRAFT_1485</name>
</gene>
<feature type="chain" id="PRO_5046421196" description="Transcription factor domain-containing protein" evidence="7">
    <location>
        <begin position="40"/>
        <end position="623"/>
    </location>
</feature>
<name>A0ABR3VTD6_9PEZI</name>
<keyword evidence="4" id="KW-0804">Transcription</keyword>
<dbReference type="CDD" id="cd12148">
    <property type="entry name" value="fungal_TF_MHR"/>
    <property type="match status" value="1"/>
</dbReference>
<feature type="signal peptide" evidence="7">
    <location>
        <begin position="1"/>
        <end position="39"/>
    </location>
</feature>
<keyword evidence="3" id="KW-0238">DNA-binding</keyword>
<dbReference type="PANTHER" id="PTHR31845:SF19">
    <property type="entry name" value="TRANSCRIPTION FACTOR DOMAIN-CONTAINING PROTEIN"/>
    <property type="match status" value="1"/>
</dbReference>
<comment type="subcellular location">
    <subcellularLocation>
        <location evidence="1">Nucleus</location>
    </subcellularLocation>
</comment>
<dbReference type="EMBL" id="JAZHXJ010001366">
    <property type="protein sequence ID" value="KAL1844933.1"/>
    <property type="molecule type" value="Genomic_DNA"/>
</dbReference>
<evidence type="ECO:0000256" key="6">
    <source>
        <dbReference type="SAM" id="MobiDB-lite"/>
    </source>
</evidence>
<comment type="caution">
    <text evidence="8">The sequence shown here is derived from an EMBL/GenBank/DDBJ whole genome shotgun (WGS) entry which is preliminary data.</text>
</comment>
<dbReference type="Proteomes" id="UP001586593">
    <property type="component" value="Unassembled WGS sequence"/>
</dbReference>
<reference evidence="8 9" key="1">
    <citation type="journal article" date="2024" name="Commun. Biol.">
        <title>Comparative genomic analysis of thermophilic fungi reveals convergent evolutionary adaptations and gene losses.</title>
        <authorList>
            <person name="Steindorff A.S."/>
            <person name="Aguilar-Pontes M.V."/>
            <person name="Robinson A.J."/>
            <person name="Andreopoulos B."/>
            <person name="LaButti K."/>
            <person name="Kuo A."/>
            <person name="Mondo S."/>
            <person name="Riley R."/>
            <person name="Otillar R."/>
            <person name="Haridas S."/>
            <person name="Lipzen A."/>
            <person name="Grimwood J."/>
            <person name="Schmutz J."/>
            <person name="Clum A."/>
            <person name="Reid I.D."/>
            <person name="Moisan M.C."/>
            <person name="Butler G."/>
            <person name="Nguyen T.T.M."/>
            <person name="Dewar K."/>
            <person name="Conant G."/>
            <person name="Drula E."/>
            <person name="Henrissat B."/>
            <person name="Hansel C."/>
            <person name="Singer S."/>
            <person name="Hutchinson M.I."/>
            <person name="de Vries R.P."/>
            <person name="Natvig D.O."/>
            <person name="Powell A.J."/>
            <person name="Tsang A."/>
            <person name="Grigoriev I.V."/>
        </authorList>
    </citation>
    <scope>NUCLEOTIDE SEQUENCE [LARGE SCALE GENOMIC DNA]</scope>
    <source>
        <strain evidence="8 9">ATCC 24622</strain>
    </source>
</reference>
<sequence>MIHPQWSILDPSLHTPSLVRSRSALLMSTILALGSSALATLPDSSDDTVSEALRLHAHVEKLNLVVYATGARSVDIIQAQILLCRWGASAKTRLDEHRWVRCAMFPRMAGEIGLTLPRRYDGHSGLDPEQAEKFRWNDIRTRAFMVINEYRFFTYSGRRPMDLSDLELDDEAIEKVTRLSRERSAVSLAAYYHLYLFDKSVRQRLDQYEPRLRTGLSLDAELEHIKAYIERWIRDWCPEDGDRRLNWHLTHEALSCWLLLAVNIAKRRPPQHAADQARQQQLLLDLSIRMFKLALRVPEAIRTTHRSSIFPFAASIILRLSARRDLVLRVALRMTGDPERPFVPSFVRDSGNQILVMLCTNDIRPPLSTAPVDIPQAGSRDSQKAGAASTESETTQPPGHPDDPEAAAAAEDTSPTPHHHHRHGGSEEVAAEQDASNGNLPYDGSQLGPDLSVDNIFAFNGAYFPYVPDPTQPQVPSQDSMLPHCLSADLDALLGASVLYPSAGFDVSMGSEVTPGFSRGDDAEQGSSHLHEFAATQGSNALGGGAAAQYDTTFGFQVDAMSTTQSSLPQPPGNSPWSSEAYSPGDTALRVYRSGTNRDSQSAEREVLLATADRLIQLASRMQ</sequence>
<feature type="region of interest" description="Disordered" evidence="6">
    <location>
        <begin position="563"/>
        <end position="584"/>
    </location>
</feature>
<dbReference type="InterPro" id="IPR051089">
    <property type="entry name" value="prtT"/>
</dbReference>
<keyword evidence="7" id="KW-0732">Signal</keyword>
<evidence type="ECO:0000313" key="8">
    <source>
        <dbReference type="EMBL" id="KAL1844933.1"/>
    </source>
</evidence>